<dbReference type="PROSITE" id="PS50005">
    <property type="entry name" value="TPR"/>
    <property type="match status" value="2"/>
</dbReference>
<dbReference type="PANTHER" id="PTHR45641">
    <property type="entry name" value="TETRATRICOPEPTIDE REPEAT PROTEIN (AFU_ORTHOLOGUE AFUA_6G03870)"/>
    <property type="match status" value="1"/>
</dbReference>
<sequence>MASSKQFWLYTVSLIFFTSHVYAGCSNATLKGSYSYQGVLKFQGQQCQYSGTWLVDGKGLGLDEMKSSNCPELERRFYNNVFRYKLSSSCWGDSSLTSNSNDFQVMPDGTIKLFQYAQDQAFARFSHSLSSDEIKTIQQGQVNWANNGKPYKDLPIYQKTWQQLQAEWHALTFKALDKCPSKKLQGNYEYQGKFTVGDKLCQGKGYWLLDDNGAGRIKGKTQCPDQKEITVNQPLRYVFDDLCQAWLQVPDGSKDGTMLEFINDDKLSKLTYTTQAQATGTFNHTLTESENSAIQQNLTDEGSPDDEDKWHRILDIEDESQDSENSQEQEVKLHLALTEAKANTVAGASWDDLITAGIKAGEAGDYSKAEKQLEAANALISVSEYLSYIGNFHIEQNHFQQAENFYQQCLDTLKTNNSEALSLVNITDEDLIAEYKNIEVEYKDRLVDCLKNLAEVRSIKNRYDSSTEILYKKALALSISHNDYSHSHITPGEILESYVDSELRRHNYNKAESLQRELLVNRQKTLPENHGDIAISFEKIGDINYKQGLYAKAEKNFKNAVSIWQKNGEILPSVLFKLPEIYCEQERCAEAEKLLQQALITQLKLNDYSHSTVSIMGDIGELFWKQGKYPQAEKVIRQALNVESKLKRRSFRRFLGLQKFLADTLSAQGLYHDAEALYLQRLSLIIKNKYDDSELHSKIYNDLGYFYLEHEQYGRAESFLKKAMSTQYQDDKARVIQDLGNLYVDIGWYEKAEQLLQRSISIRETAVPKIYMDQHLDILKNISHLASLYELQAENSSDMSIKKSLLSNAEKLRKQIIKELENDSLNNNKKWIHSQALSRLANCYRLQKKHEDAIPLYEKSLSLAIQLKTKPYHHVINRIQRQLANIYRDQGDYTKAETLYQEVLTKEQAHYPNSQDTADTLSDLAVLQEKKGDTVNAFNFARQSIAIIYTKMQALSENTNVSDSKPRQSVDIFNKRRNIARLLFRLQQKLMANPKTSQLTNLPEAFQTLQLAHGDQRTQSLQQTALRLSSRNPDIQKKVQALWNQQTLWQDLDKRYIEMLSKPGQESVAIAKELQIKQQAAEQEIDKLDKALQQEFPAYAQLIHPEPITLEKAQSLLKHDEALLAYLVDEEASYVFVVRPGQAPVLHRLNAKHQSISNNVDNLHESLKNPQNGLKPFDIRAAYGLYTNIFEPIEKELTDVKHIIVVTDDALQKLPLHLLVKTKPPATPDPAKEHGDYAHADWLAKHYAFSYLPAVHSLAYLRGNHNLQQGSHAKAPFIGFGNPILKEGQVAQTSQPSEQFQSLGQYVALGGDASETLRENLDNLPQTAIALKDIAEKLGVTTEPPKALFLEQEATESQVKQLSDEGRLRQHRIVGFATHALLPPVGEPGLVMTLPAKSGDKSIDEASLLTPALETGGKDDGYLTGSEAATLDLDADWVLLAACETAAMQDSPEGLSQLSKGFFVAGARSVLASQWKVDANTMQNLTRHLFKDLRDHPTLSRAEALQHSMQELINRETRCNWKCKLGLEGKYIPSHPAYWAPFVILGEGGAIPVATE</sequence>
<feature type="chain" id="PRO_5012616473" description="CHAT domain-containing protein" evidence="4">
    <location>
        <begin position="24"/>
        <end position="1556"/>
    </location>
</feature>
<feature type="domain" description="CHAT" evidence="5">
    <location>
        <begin position="1184"/>
        <end position="1547"/>
    </location>
</feature>
<dbReference type="SMART" id="SM00028">
    <property type="entry name" value="TPR"/>
    <property type="match status" value="11"/>
</dbReference>
<proteinExistence type="predicted"/>
<dbReference type="Pfam" id="PF12770">
    <property type="entry name" value="CHAT"/>
    <property type="match status" value="1"/>
</dbReference>
<dbReference type="Proteomes" id="UP000195667">
    <property type="component" value="Unassembled WGS sequence"/>
</dbReference>
<keyword evidence="1" id="KW-0677">Repeat</keyword>
<dbReference type="OrthoDB" id="9146156at2"/>
<keyword evidence="7" id="KW-1185">Reference proteome</keyword>
<evidence type="ECO:0000313" key="6">
    <source>
        <dbReference type="EMBL" id="SJM94491.1"/>
    </source>
</evidence>
<evidence type="ECO:0000256" key="4">
    <source>
        <dbReference type="SAM" id="SignalP"/>
    </source>
</evidence>
<accession>A0A1R4HEN1</accession>
<dbReference type="Gene3D" id="1.25.40.10">
    <property type="entry name" value="Tetratricopeptide repeat domain"/>
    <property type="match status" value="4"/>
</dbReference>
<name>A0A1R4HEN1_9GAMM</name>
<feature type="signal peptide" evidence="4">
    <location>
        <begin position="1"/>
        <end position="23"/>
    </location>
</feature>
<evidence type="ECO:0000256" key="2">
    <source>
        <dbReference type="ARBA" id="ARBA00022803"/>
    </source>
</evidence>
<feature type="repeat" description="TPR" evidence="3">
    <location>
        <begin position="733"/>
        <end position="766"/>
    </location>
</feature>
<protein>
    <recommendedName>
        <fullName evidence="5">CHAT domain-containing protein</fullName>
    </recommendedName>
</protein>
<dbReference type="SUPFAM" id="SSF48452">
    <property type="entry name" value="TPR-like"/>
    <property type="match status" value="4"/>
</dbReference>
<dbReference type="Pfam" id="PF13181">
    <property type="entry name" value="TPR_8"/>
    <property type="match status" value="1"/>
</dbReference>
<keyword evidence="4" id="KW-0732">Signal</keyword>
<dbReference type="RefSeq" id="WP_087144329.1">
    <property type="nucleotide sequence ID" value="NZ_FUKI01000131.1"/>
</dbReference>
<dbReference type="PANTHER" id="PTHR45641:SF19">
    <property type="entry name" value="NEPHROCYSTIN-3"/>
    <property type="match status" value="1"/>
</dbReference>
<evidence type="ECO:0000256" key="3">
    <source>
        <dbReference type="PROSITE-ProRule" id="PRU00339"/>
    </source>
</evidence>
<evidence type="ECO:0000313" key="7">
    <source>
        <dbReference type="Proteomes" id="UP000195667"/>
    </source>
</evidence>
<dbReference type="InterPro" id="IPR024983">
    <property type="entry name" value="CHAT_dom"/>
</dbReference>
<gene>
    <name evidence="6" type="ORF">CRENPOLYSF1_540056</name>
</gene>
<dbReference type="EMBL" id="FUKI01000131">
    <property type="protein sequence ID" value="SJM94491.1"/>
    <property type="molecule type" value="Genomic_DNA"/>
</dbReference>
<evidence type="ECO:0000259" key="5">
    <source>
        <dbReference type="Pfam" id="PF12770"/>
    </source>
</evidence>
<reference evidence="7" key="1">
    <citation type="submission" date="2017-02" db="EMBL/GenBank/DDBJ databases">
        <authorList>
            <person name="Daims H."/>
        </authorList>
    </citation>
    <scope>NUCLEOTIDE SEQUENCE [LARGE SCALE GENOMIC DNA]</scope>
</reference>
<organism evidence="6 7">
    <name type="scientific">Crenothrix polyspora</name>
    <dbReference type="NCBI Taxonomy" id="360316"/>
    <lineage>
        <taxon>Bacteria</taxon>
        <taxon>Pseudomonadati</taxon>
        <taxon>Pseudomonadota</taxon>
        <taxon>Gammaproteobacteria</taxon>
        <taxon>Methylococcales</taxon>
        <taxon>Crenotrichaceae</taxon>
        <taxon>Crenothrix</taxon>
    </lineage>
</organism>
<dbReference type="Pfam" id="PF13424">
    <property type="entry name" value="TPR_12"/>
    <property type="match status" value="2"/>
</dbReference>
<feature type="repeat" description="TPR" evidence="3">
    <location>
        <begin position="697"/>
        <end position="730"/>
    </location>
</feature>
<dbReference type="InterPro" id="IPR019734">
    <property type="entry name" value="TPR_rpt"/>
</dbReference>
<evidence type="ECO:0000256" key="1">
    <source>
        <dbReference type="ARBA" id="ARBA00022737"/>
    </source>
</evidence>
<keyword evidence="2 3" id="KW-0802">TPR repeat</keyword>
<dbReference type="InterPro" id="IPR011990">
    <property type="entry name" value="TPR-like_helical_dom_sf"/>
</dbReference>